<keyword evidence="4" id="KW-1185">Reference proteome</keyword>
<feature type="transmembrane region" description="Helical" evidence="1">
    <location>
        <begin position="7"/>
        <end position="27"/>
    </location>
</feature>
<gene>
    <name evidence="3" type="ORF">CEXT_549221</name>
</gene>
<feature type="signal peptide" evidence="2">
    <location>
        <begin position="1"/>
        <end position="19"/>
    </location>
</feature>
<evidence type="ECO:0000313" key="4">
    <source>
        <dbReference type="Proteomes" id="UP001054945"/>
    </source>
</evidence>
<keyword evidence="1" id="KW-1133">Transmembrane helix</keyword>
<keyword evidence="2" id="KW-0732">Signal</keyword>
<keyword evidence="1" id="KW-0472">Membrane</keyword>
<dbReference type="Proteomes" id="UP001054945">
    <property type="component" value="Unassembled WGS sequence"/>
</dbReference>
<comment type="caution">
    <text evidence="3">The sequence shown here is derived from an EMBL/GenBank/DDBJ whole genome shotgun (WGS) entry which is preliminary data.</text>
</comment>
<organism evidence="3 4">
    <name type="scientific">Caerostris extrusa</name>
    <name type="common">Bark spider</name>
    <name type="synonym">Caerostris bankana</name>
    <dbReference type="NCBI Taxonomy" id="172846"/>
    <lineage>
        <taxon>Eukaryota</taxon>
        <taxon>Metazoa</taxon>
        <taxon>Ecdysozoa</taxon>
        <taxon>Arthropoda</taxon>
        <taxon>Chelicerata</taxon>
        <taxon>Arachnida</taxon>
        <taxon>Araneae</taxon>
        <taxon>Araneomorphae</taxon>
        <taxon>Entelegynae</taxon>
        <taxon>Araneoidea</taxon>
        <taxon>Araneidae</taxon>
        <taxon>Caerostris</taxon>
    </lineage>
</organism>
<proteinExistence type="predicted"/>
<keyword evidence="1" id="KW-0812">Transmembrane</keyword>
<feature type="chain" id="PRO_5043596012" evidence="2">
    <location>
        <begin position="20"/>
        <end position="91"/>
    </location>
</feature>
<sequence length="91" mass="10254">MHKLKTFFLMVWPLEFVTGMLTLAVGLPCGCSYLTFLLENKEALMTNAGLAIRDSNPKSEIPREEIKSHCLLKELSGVIALFLFVDIPNRK</sequence>
<evidence type="ECO:0000313" key="3">
    <source>
        <dbReference type="EMBL" id="GIX99423.1"/>
    </source>
</evidence>
<protein>
    <submittedName>
        <fullName evidence="3">Uncharacterized protein</fullName>
    </submittedName>
</protein>
<name>A0AAV4PTD6_CAEEX</name>
<evidence type="ECO:0000256" key="1">
    <source>
        <dbReference type="SAM" id="Phobius"/>
    </source>
</evidence>
<dbReference type="EMBL" id="BPLR01005044">
    <property type="protein sequence ID" value="GIX99423.1"/>
    <property type="molecule type" value="Genomic_DNA"/>
</dbReference>
<reference evidence="3 4" key="1">
    <citation type="submission" date="2021-06" db="EMBL/GenBank/DDBJ databases">
        <title>Caerostris extrusa draft genome.</title>
        <authorList>
            <person name="Kono N."/>
            <person name="Arakawa K."/>
        </authorList>
    </citation>
    <scope>NUCLEOTIDE SEQUENCE [LARGE SCALE GENOMIC DNA]</scope>
</reference>
<dbReference type="AlphaFoldDB" id="A0AAV4PTD6"/>
<accession>A0AAV4PTD6</accession>
<evidence type="ECO:0000256" key="2">
    <source>
        <dbReference type="SAM" id="SignalP"/>
    </source>
</evidence>